<organism evidence="2 3">
    <name type="scientific">Aspergillus keveii</name>
    <dbReference type="NCBI Taxonomy" id="714993"/>
    <lineage>
        <taxon>Eukaryota</taxon>
        <taxon>Fungi</taxon>
        <taxon>Dikarya</taxon>
        <taxon>Ascomycota</taxon>
        <taxon>Pezizomycotina</taxon>
        <taxon>Eurotiomycetes</taxon>
        <taxon>Eurotiomycetidae</taxon>
        <taxon>Eurotiales</taxon>
        <taxon>Aspergillaceae</taxon>
        <taxon>Aspergillus</taxon>
        <taxon>Aspergillus subgen. Nidulantes</taxon>
    </lineage>
</organism>
<accession>A0ABR4FT23</accession>
<proteinExistence type="predicted"/>
<evidence type="ECO:0000256" key="1">
    <source>
        <dbReference type="SAM" id="MobiDB-lite"/>
    </source>
</evidence>
<name>A0ABR4FT23_9EURO</name>
<protein>
    <submittedName>
        <fullName evidence="2">Uncharacterized protein</fullName>
    </submittedName>
</protein>
<evidence type="ECO:0000313" key="3">
    <source>
        <dbReference type="Proteomes" id="UP001610563"/>
    </source>
</evidence>
<keyword evidence="3" id="KW-1185">Reference proteome</keyword>
<dbReference type="Proteomes" id="UP001610563">
    <property type="component" value="Unassembled WGS sequence"/>
</dbReference>
<reference evidence="2 3" key="1">
    <citation type="submission" date="2024-07" db="EMBL/GenBank/DDBJ databases">
        <title>Section-level genome sequencing and comparative genomics of Aspergillus sections Usti and Cavernicolus.</title>
        <authorList>
            <consortium name="Lawrence Berkeley National Laboratory"/>
            <person name="Nybo J.L."/>
            <person name="Vesth T.C."/>
            <person name="Theobald S."/>
            <person name="Frisvad J.C."/>
            <person name="Larsen T.O."/>
            <person name="Kjaerboelling I."/>
            <person name="Rothschild-Mancinelli K."/>
            <person name="Lyhne E.K."/>
            <person name="Kogle M.E."/>
            <person name="Barry K."/>
            <person name="Clum A."/>
            <person name="Na H."/>
            <person name="Ledsgaard L."/>
            <person name="Lin J."/>
            <person name="Lipzen A."/>
            <person name="Kuo A."/>
            <person name="Riley R."/>
            <person name="Mondo S."/>
            <person name="Labutti K."/>
            <person name="Haridas S."/>
            <person name="Pangalinan J."/>
            <person name="Salamov A.A."/>
            <person name="Simmons B.A."/>
            <person name="Magnuson J.K."/>
            <person name="Chen J."/>
            <person name="Drula E."/>
            <person name="Henrissat B."/>
            <person name="Wiebenga A."/>
            <person name="Lubbers R.J."/>
            <person name="Gomes A.C."/>
            <person name="Makela M.R."/>
            <person name="Stajich J."/>
            <person name="Grigoriev I.V."/>
            <person name="Mortensen U.H."/>
            <person name="De Vries R.P."/>
            <person name="Baker S.E."/>
            <person name="Andersen M.R."/>
        </authorList>
    </citation>
    <scope>NUCLEOTIDE SEQUENCE [LARGE SCALE GENOMIC DNA]</scope>
    <source>
        <strain evidence="2 3">CBS 209.92</strain>
    </source>
</reference>
<feature type="region of interest" description="Disordered" evidence="1">
    <location>
        <begin position="1"/>
        <end position="42"/>
    </location>
</feature>
<comment type="caution">
    <text evidence="2">The sequence shown here is derived from an EMBL/GenBank/DDBJ whole genome shotgun (WGS) entry which is preliminary data.</text>
</comment>
<feature type="region of interest" description="Disordered" evidence="1">
    <location>
        <begin position="75"/>
        <end position="97"/>
    </location>
</feature>
<evidence type="ECO:0000313" key="2">
    <source>
        <dbReference type="EMBL" id="KAL2786414.1"/>
    </source>
</evidence>
<gene>
    <name evidence="2" type="ORF">BJX66DRAFT_31501</name>
</gene>
<dbReference type="EMBL" id="JBFTWV010000118">
    <property type="protein sequence ID" value="KAL2786414.1"/>
    <property type="molecule type" value="Genomic_DNA"/>
</dbReference>
<sequence>MTFPLDTSQCASGNERASSHQKTPDSGSLYSQPRKNNPSMNRQDWLIMMSQTPKITGVNTYCPHFCSPENNSLVSPISNMSDRDYSLGTLPSLKEET</sequence>